<dbReference type="Gene3D" id="1.10.150.130">
    <property type="match status" value="1"/>
</dbReference>
<dbReference type="EMBL" id="LS398110">
    <property type="protein sequence ID" value="SPP94683.1"/>
    <property type="molecule type" value="Genomic_DNA"/>
</dbReference>
<keyword evidence="1" id="KW-0238">DNA-binding</keyword>
<dbReference type="SUPFAM" id="SSF56349">
    <property type="entry name" value="DNA breaking-rejoining enzymes"/>
    <property type="match status" value="1"/>
</dbReference>
<dbReference type="Proteomes" id="UP000246085">
    <property type="component" value="Chromosome BRAD3257"/>
</dbReference>
<evidence type="ECO:0000313" key="5">
    <source>
        <dbReference type="Proteomes" id="UP000669317"/>
    </source>
</evidence>
<protein>
    <submittedName>
        <fullName evidence="3">Uncharacterized protein</fullName>
    </submittedName>
</protein>
<organism evidence="3 4">
    <name type="scientific">Bradyrhizobium vignae</name>
    <dbReference type="NCBI Taxonomy" id="1549949"/>
    <lineage>
        <taxon>Bacteria</taxon>
        <taxon>Pseudomonadati</taxon>
        <taxon>Pseudomonadota</taxon>
        <taxon>Alphaproteobacteria</taxon>
        <taxon>Hyphomicrobiales</taxon>
        <taxon>Nitrobacteraceae</taxon>
        <taxon>Bradyrhizobium</taxon>
    </lineage>
</organism>
<accession>A0A4Q0QCD7</accession>
<dbReference type="KEGG" id="bvz:BRAD3257_3668"/>
<dbReference type="GO" id="GO:0003677">
    <property type="term" value="F:DNA binding"/>
    <property type="evidence" value="ECO:0007669"/>
    <property type="project" value="UniProtKB-KW"/>
</dbReference>
<reference evidence="2 5" key="2">
    <citation type="submission" date="2021-03" db="EMBL/GenBank/DDBJ databases">
        <title>Genome Sequence of Bradyrhizobium vignae strain ISRA400.</title>
        <authorList>
            <person name="Tisa L.S."/>
            <person name="Svistoonoff S."/>
            <person name="Hocher V."/>
            <person name="Fall S."/>
            <person name="Zaiya A."/>
            <person name="Naing D."/>
            <person name="Niang N."/>
            <person name="Diouf A."/>
            <person name="Dasylva M.C."/>
            <person name="Toure O."/>
            <person name="Gueye M."/>
            <person name="Gully D."/>
            <person name="Tisseyre P."/>
            <person name="Simpson S."/>
            <person name="Morris K."/>
            <person name="Thomas W.K."/>
        </authorList>
    </citation>
    <scope>NUCLEOTIDE SEQUENCE [LARGE SCALE GENOMIC DNA]</scope>
    <source>
        <strain evidence="2 5">ISRA400</strain>
    </source>
</reference>
<evidence type="ECO:0000313" key="4">
    <source>
        <dbReference type="Proteomes" id="UP000246085"/>
    </source>
</evidence>
<reference evidence="3 4" key="1">
    <citation type="submission" date="2018-03" db="EMBL/GenBank/DDBJ databases">
        <authorList>
            <person name="Gully D."/>
        </authorList>
    </citation>
    <scope>NUCLEOTIDE SEQUENCE [LARGE SCALE GENOMIC DNA]</scope>
    <source>
        <strain evidence="3">ORS3257</strain>
    </source>
</reference>
<dbReference type="AlphaFoldDB" id="A0A2U3PZT4"/>
<dbReference type="InterPro" id="IPR011010">
    <property type="entry name" value="DNA_brk_join_enz"/>
</dbReference>
<gene>
    <name evidence="3" type="ORF">BRAD3257_3668</name>
    <name evidence="2" type="ORF">JWS04_14595</name>
</gene>
<dbReference type="EMBL" id="JAGIKT010000029">
    <property type="protein sequence ID" value="MBP0112287.1"/>
    <property type="molecule type" value="Genomic_DNA"/>
</dbReference>
<evidence type="ECO:0000256" key="1">
    <source>
        <dbReference type="ARBA" id="ARBA00023125"/>
    </source>
</evidence>
<name>A0A2U3PZT4_9BRAD</name>
<dbReference type="RefSeq" id="WP_122402686.1">
    <property type="nucleotide sequence ID" value="NZ_JAGIKT010000029.1"/>
</dbReference>
<dbReference type="InterPro" id="IPR010998">
    <property type="entry name" value="Integrase_recombinase_N"/>
</dbReference>
<evidence type="ECO:0000313" key="3">
    <source>
        <dbReference type="EMBL" id="SPP94683.1"/>
    </source>
</evidence>
<proteinExistence type="predicted"/>
<evidence type="ECO:0000313" key="2">
    <source>
        <dbReference type="EMBL" id="MBP0112287.1"/>
    </source>
</evidence>
<dbReference type="OrthoDB" id="9785687at2"/>
<accession>A0A2U3PZT4</accession>
<sequence length="101" mass="10725">MTVNHVHRCFNSCLSTAERKGMLTSNPMTRIEQLPSAGESDHGLALDEPDLKNLVNGFKPSPAMYAPVAVDAATGVRRNELLASAGSTSLQSKRPSGSSEL</sequence>
<keyword evidence="5" id="KW-1185">Reference proteome</keyword>
<dbReference type="Proteomes" id="UP000669317">
    <property type="component" value="Unassembled WGS sequence"/>
</dbReference>